<dbReference type="EMBL" id="JARHUD010000002">
    <property type="protein sequence ID" value="MDF2095315.1"/>
    <property type="molecule type" value="Genomic_DNA"/>
</dbReference>
<evidence type="ECO:0000313" key="1">
    <source>
        <dbReference type="EMBL" id="MDF2095315.1"/>
    </source>
</evidence>
<keyword evidence="2" id="KW-1185">Reference proteome</keyword>
<dbReference type="Proteomes" id="UP001215503">
    <property type="component" value="Unassembled WGS sequence"/>
</dbReference>
<proteinExistence type="predicted"/>
<dbReference type="RefSeq" id="WP_275820609.1">
    <property type="nucleotide sequence ID" value="NZ_JARHUD010000002.1"/>
</dbReference>
<organism evidence="1 2">
    <name type="scientific">Aquibaculum arenosum</name>
    <dbReference type="NCBI Taxonomy" id="3032591"/>
    <lineage>
        <taxon>Bacteria</taxon>
        <taxon>Pseudomonadati</taxon>
        <taxon>Pseudomonadota</taxon>
        <taxon>Alphaproteobacteria</taxon>
        <taxon>Rhodospirillales</taxon>
        <taxon>Rhodovibrionaceae</taxon>
        <taxon>Aquibaculum</taxon>
    </lineage>
</organism>
<comment type="caution">
    <text evidence="1">The sequence shown here is derived from an EMBL/GenBank/DDBJ whole genome shotgun (WGS) entry which is preliminary data.</text>
</comment>
<name>A0ABT5YK44_9PROT</name>
<gene>
    <name evidence="1" type="ORF">P2G67_04935</name>
</gene>
<accession>A0ABT5YK44</accession>
<sequence length="208" mass="23183">MRRQEIEEQNAFLLQQQNDFRAAADIVTKAFARFEEVEAVAVIGSVVKPLWKEVPRFPEYRRAGIEVWHERMDLDLAVWLGSLDRLGRLRRAKDIALRRAYEAGQGPSVASHQVEVFLIEPESDRYLGRLCSYNACPKHKPPCAVPGCGAVPFNQVIEGFEPYPDFLAPAAHATLYRRGQGILMSALDLPEPEGQFTGSAKGSSGSQT</sequence>
<evidence type="ECO:0000313" key="2">
    <source>
        <dbReference type="Proteomes" id="UP001215503"/>
    </source>
</evidence>
<protein>
    <submittedName>
        <fullName evidence="1">Uncharacterized protein</fullName>
    </submittedName>
</protein>
<reference evidence="1 2" key="1">
    <citation type="submission" date="2023-03" db="EMBL/GenBank/DDBJ databases">
        <title>Fodinicurvata sp. CAU 1616 isolated from sea sendiment.</title>
        <authorList>
            <person name="Kim W."/>
        </authorList>
    </citation>
    <scope>NUCLEOTIDE SEQUENCE [LARGE SCALE GENOMIC DNA]</scope>
    <source>
        <strain evidence="1 2">CAU 1616</strain>
    </source>
</reference>